<reference evidence="6 7" key="1">
    <citation type="submission" date="2018-06" db="EMBL/GenBank/DDBJ databases">
        <authorList>
            <consortium name="Pathogen Informatics"/>
            <person name="Doyle S."/>
        </authorList>
    </citation>
    <scope>NUCLEOTIDE SEQUENCE [LARGE SCALE GENOMIC DNA]</scope>
    <source>
        <strain evidence="6 7">NCTC11343</strain>
    </source>
</reference>
<comment type="cofactor">
    <cofactor evidence="1">
        <name>pyridoxal 5'-phosphate</name>
        <dbReference type="ChEBI" id="CHEBI:597326"/>
    </cofactor>
</comment>
<proteinExistence type="inferred from homology"/>
<keyword evidence="2 6" id="KW-0032">Aminotransferase</keyword>
<evidence type="ECO:0000313" key="6">
    <source>
        <dbReference type="EMBL" id="SPZ91729.1"/>
    </source>
</evidence>
<evidence type="ECO:0000256" key="4">
    <source>
        <dbReference type="ARBA" id="ARBA00022898"/>
    </source>
</evidence>
<dbReference type="InterPro" id="IPR015424">
    <property type="entry name" value="PyrdxlP-dep_Trfase"/>
</dbReference>
<dbReference type="InterPro" id="IPR050103">
    <property type="entry name" value="Class-III_PLP-dep_AT"/>
</dbReference>
<dbReference type="CDD" id="cd00610">
    <property type="entry name" value="OAT_like"/>
    <property type="match status" value="1"/>
</dbReference>
<dbReference type="FunFam" id="3.40.640.10:FF:000004">
    <property type="entry name" value="Acetylornithine aminotransferase"/>
    <property type="match status" value="1"/>
</dbReference>
<dbReference type="Pfam" id="PF00202">
    <property type="entry name" value="Aminotran_3"/>
    <property type="match status" value="1"/>
</dbReference>
<dbReference type="SUPFAM" id="SSF53383">
    <property type="entry name" value="PLP-dependent transferases"/>
    <property type="match status" value="1"/>
</dbReference>
<dbReference type="Proteomes" id="UP000251241">
    <property type="component" value="Unassembled WGS sequence"/>
</dbReference>
<dbReference type="InterPro" id="IPR015421">
    <property type="entry name" value="PyrdxlP-dep_Trfase_major"/>
</dbReference>
<evidence type="ECO:0000256" key="2">
    <source>
        <dbReference type="ARBA" id="ARBA00022576"/>
    </source>
</evidence>
<dbReference type="GO" id="GO:0030170">
    <property type="term" value="F:pyridoxal phosphate binding"/>
    <property type="evidence" value="ECO:0007669"/>
    <property type="project" value="InterPro"/>
</dbReference>
<dbReference type="Gene3D" id="3.40.640.10">
    <property type="entry name" value="Type I PLP-dependent aspartate aminotransferase-like (Major domain)"/>
    <property type="match status" value="1"/>
</dbReference>
<dbReference type="EC" id="2.6.1.-" evidence="6"/>
<dbReference type="PIRSF" id="PIRSF000521">
    <property type="entry name" value="Transaminase_4ab_Lys_Orn"/>
    <property type="match status" value="1"/>
</dbReference>
<dbReference type="PROSITE" id="PS00600">
    <property type="entry name" value="AA_TRANSFER_CLASS_3"/>
    <property type="match status" value="1"/>
</dbReference>
<dbReference type="GO" id="GO:0008483">
    <property type="term" value="F:transaminase activity"/>
    <property type="evidence" value="ECO:0007669"/>
    <property type="project" value="UniProtKB-KW"/>
</dbReference>
<evidence type="ECO:0000256" key="1">
    <source>
        <dbReference type="ARBA" id="ARBA00001933"/>
    </source>
</evidence>
<dbReference type="Gene3D" id="3.90.1150.10">
    <property type="entry name" value="Aspartate Aminotransferase, domain 1"/>
    <property type="match status" value="1"/>
</dbReference>
<dbReference type="EMBL" id="UAUU01000011">
    <property type="protein sequence ID" value="SPZ91729.1"/>
    <property type="molecule type" value="Genomic_DNA"/>
</dbReference>
<evidence type="ECO:0000313" key="7">
    <source>
        <dbReference type="Proteomes" id="UP000251241"/>
    </source>
</evidence>
<dbReference type="PANTHER" id="PTHR11986:SF79">
    <property type="entry name" value="ACETYLORNITHINE AMINOTRANSFERASE, MITOCHONDRIAL"/>
    <property type="match status" value="1"/>
</dbReference>
<dbReference type="InterPro" id="IPR005814">
    <property type="entry name" value="Aminotrans_3"/>
</dbReference>
<keyword evidence="3 6" id="KW-0808">Transferase</keyword>
<dbReference type="GO" id="GO:0042802">
    <property type="term" value="F:identical protein binding"/>
    <property type="evidence" value="ECO:0007669"/>
    <property type="project" value="TreeGrafter"/>
</dbReference>
<dbReference type="InterPro" id="IPR015422">
    <property type="entry name" value="PyrdxlP-dep_Trfase_small"/>
</dbReference>
<dbReference type="InterPro" id="IPR049704">
    <property type="entry name" value="Aminotrans_3_PPA_site"/>
</dbReference>
<accession>A0A2X2LEE0</accession>
<evidence type="ECO:0000256" key="5">
    <source>
        <dbReference type="RuleBase" id="RU003560"/>
    </source>
</evidence>
<evidence type="ECO:0000256" key="3">
    <source>
        <dbReference type="ARBA" id="ARBA00022679"/>
    </source>
</evidence>
<dbReference type="PANTHER" id="PTHR11986">
    <property type="entry name" value="AMINOTRANSFERASE CLASS III"/>
    <property type="match status" value="1"/>
</dbReference>
<sequence>MKTSFLFSDICKIMLSNRELFLMNTAQTSSSPRLVEVVKAEGVYLYGPNGEEYMDLVSGFNVSNIGHRHPKVLEAIKSQLDQYLHVTVYGEFVQAPQVQFATELLAELPPNFQSVYLTNSGTEAVEGSMKIAKKYTGRRQIIAAKKAYHGSTQGALSLIGNDAYRKAYAPLLPEIDFIEFNDLDDLTKITEQTAAVILEAIQGEAGVRVPDIAYMQAVRKRCNETGTLLIFDEIQTGFGRTGRLFAFEHFAIVPDILMLAKGIGGGMPLGAFVAAKEVMDVIKDNPMLGHITTFGGHPVSCAAARASLAVIKEEKLVEQVERKSLLFKEKLRHPAIKEIRGLGLMMCLQLDSFDQVYNVSKYCAENGVMIDWYLHCETALRVAPPLTITDLEIEKACNIIIKGLEKYA</sequence>
<dbReference type="AlphaFoldDB" id="A0A2X2LEE0"/>
<keyword evidence="4 5" id="KW-0663">Pyridoxal phosphate</keyword>
<organism evidence="6 7">
    <name type="scientific">Sphingobacterium multivorum</name>
    <dbReference type="NCBI Taxonomy" id="28454"/>
    <lineage>
        <taxon>Bacteria</taxon>
        <taxon>Pseudomonadati</taxon>
        <taxon>Bacteroidota</taxon>
        <taxon>Sphingobacteriia</taxon>
        <taxon>Sphingobacteriales</taxon>
        <taxon>Sphingobacteriaceae</taxon>
        <taxon>Sphingobacterium</taxon>
    </lineage>
</organism>
<protein>
    <submittedName>
        <fullName evidence="6">Acetylornithine/acetyl-lysine aminotransferase</fullName>
        <ecNumber evidence="6">2.6.1.-</ecNumber>
    </submittedName>
</protein>
<comment type="similarity">
    <text evidence="5">Belongs to the class-III pyridoxal-phosphate-dependent aminotransferase family.</text>
</comment>
<name>A0A2X2LEE0_SPHMU</name>
<gene>
    <name evidence="6" type="primary">argD_4</name>
    <name evidence="6" type="ORF">NCTC11343_03768</name>
</gene>